<evidence type="ECO:0000313" key="1">
    <source>
        <dbReference type="EMBL" id="KAH9291570.1"/>
    </source>
</evidence>
<comment type="caution">
    <text evidence="1">The sequence shown here is derived from an EMBL/GenBank/DDBJ whole genome shotgun (WGS) entry which is preliminary data.</text>
</comment>
<name>A0AA38BYU7_TAXCH</name>
<keyword evidence="2" id="KW-1185">Reference proteome</keyword>
<gene>
    <name evidence="1" type="ORF">KI387_043243</name>
</gene>
<dbReference type="Proteomes" id="UP000824469">
    <property type="component" value="Unassembled WGS sequence"/>
</dbReference>
<protein>
    <submittedName>
        <fullName evidence="1">Uncharacterized protein</fullName>
    </submittedName>
</protein>
<dbReference type="AlphaFoldDB" id="A0AA38BYU7"/>
<accession>A0AA38BYU7</accession>
<reference evidence="1 2" key="1">
    <citation type="journal article" date="2021" name="Nat. Plants">
        <title>The Taxus genome provides insights into paclitaxel biosynthesis.</title>
        <authorList>
            <person name="Xiong X."/>
            <person name="Gou J."/>
            <person name="Liao Q."/>
            <person name="Li Y."/>
            <person name="Zhou Q."/>
            <person name="Bi G."/>
            <person name="Li C."/>
            <person name="Du R."/>
            <person name="Wang X."/>
            <person name="Sun T."/>
            <person name="Guo L."/>
            <person name="Liang H."/>
            <person name="Lu P."/>
            <person name="Wu Y."/>
            <person name="Zhang Z."/>
            <person name="Ro D.K."/>
            <person name="Shang Y."/>
            <person name="Huang S."/>
            <person name="Yan J."/>
        </authorList>
    </citation>
    <scope>NUCLEOTIDE SEQUENCE [LARGE SCALE GENOMIC DNA]</scope>
    <source>
        <strain evidence="1">Ta-2019</strain>
    </source>
</reference>
<feature type="non-terminal residue" evidence="1">
    <location>
        <position position="1"/>
    </location>
</feature>
<dbReference type="EMBL" id="JAHRHJ020003532">
    <property type="protein sequence ID" value="KAH9291570.1"/>
    <property type="molecule type" value="Genomic_DNA"/>
</dbReference>
<evidence type="ECO:0000313" key="2">
    <source>
        <dbReference type="Proteomes" id="UP000824469"/>
    </source>
</evidence>
<feature type="non-terminal residue" evidence="1">
    <location>
        <position position="66"/>
    </location>
</feature>
<organism evidence="1 2">
    <name type="scientific">Taxus chinensis</name>
    <name type="common">Chinese yew</name>
    <name type="synonym">Taxus wallichiana var. chinensis</name>
    <dbReference type="NCBI Taxonomy" id="29808"/>
    <lineage>
        <taxon>Eukaryota</taxon>
        <taxon>Viridiplantae</taxon>
        <taxon>Streptophyta</taxon>
        <taxon>Embryophyta</taxon>
        <taxon>Tracheophyta</taxon>
        <taxon>Spermatophyta</taxon>
        <taxon>Pinopsida</taxon>
        <taxon>Pinidae</taxon>
        <taxon>Conifers II</taxon>
        <taxon>Cupressales</taxon>
        <taxon>Taxaceae</taxon>
        <taxon>Taxus</taxon>
    </lineage>
</organism>
<sequence>KSNVGFEAKFLISKIKTAWKCAGNSSTISGTCQDCIGVSRRREDYVLSWTGHQANMVLSQIEDNSL</sequence>
<proteinExistence type="predicted"/>